<evidence type="ECO:0008006" key="4">
    <source>
        <dbReference type="Google" id="ProtNLM"/>
    </source>
</evidence>
<evidence type="ECO:0000313" key="3">
    <source>
        <dbReference type="Proteomes" id="UP000004198"/>
    </source>
</evidence>
<dbReference type="AlphaFoldDB" id="C6PZA2"/>
<feature type="transmembrane region" description="Helical" evidence="1">
    <location>
        <begin position="12"/>
        <end position="29"/>
    </location>
</feature>
<dbReference type="STRING" id="536227.Ccar_22990"/>
<evidence type="ECO:0000256" key="1">
    <source>
        <dbReference type="SAM" id="Phobius"/>
    </source>
</evidence>
<sequence>MKRINIKFKVIGIYLFIILLCIIGTSINYNNLYNKVTIIDDKETTMKKINMSIPVKIEFYNDKLGSYTLQDDNSIKNIWSSINDITSDYTSKNNYISKDTSSVNIKGSVYYLNGTKDDFEISNVFKLNNYVYYDNYKLPIISNLKSSLLNYLYSPFNLGKFISDRSKVIFIDSNNNKIKLGNSDKEYIKNIVEKSTKIEDDRQVMALTGENQNIVAHIKVYVDQEDNDLLKVKSYNVMTIDVYDKNFFVAQYMGDENGRHIYMKGNLKDICKRIEGNHIQ</sequence>
<dbReference type="OrthoDB" id="2630321at2"/>
<dbReference type="Pfam" id="PF13057">
    <property type="entry name" value="DUF3919"/>
    <property type="match status" value="1"/>
</dbReference>
<accession>C6PZA2</accession>
<dbReference type="RefSeq" id="WP_007063004.1">
    <property type="nucleotide sequence ID" value="NZ_ACVI01000091.1"/>
</dbReference>
<dbReference type="Proteomes" id="UP000004198">
    <property type="component" value="Unassembled WGS sequence"/>
</dbReference>
<keyword evidence="1" id="KW-0812">Transmembrane</keyword>
<dbReference type="eggNOG" id="ENOG5032RC6">
    <property type="taxonomic scope" value="Bacteria"/>
</dbReference>
<dbReference type="KEGG" id="cck:Ccar_22990"/>
<keyword evidence="1" id="KW-1133">Transmembrane helix</keyword>
<comment type="caution">
    <text evidence="2">The sequence shown here is derived from an EMBL/GenBank/DDBJ whole genome shotgun (WGS) entry which is preliminary data.</text>
</comment>
<keyword evidence="1" id="KW-0472">Membrane</keyword>
<evidence type="ECO:0000313" key="2">
    <source>
        <dbReference type="EMBL" id="EET85419.1"/>
    </source>
</evidence>
<proteinExistence type="predicted"/>
<dbReference type="PATRIC" id="fig|536227.13.peg.4748"/>
<reference evidence="2 3" key="1">
    <citation type="submission" date="2009-06" db="EMBL/GenBank/DDBJ databases">
        <title>The draft genome of Clostridium carboxidivorans P7.</title>
        <authorList>
            <consortium name="US DOE Joint Genome Institute (JGI-PGF)"/>
            <person name="Lucas S."/>
            <person name="Copeland A."/>
            <person name="Lapidus A."/>
            <person name="Glavina del Rio T."/>
            <person name="Tice H."/>
            <person name="Bruce D."/>
            <person name="Goodwin L."/>
            <person name="Pitluck S."/>
            <person name="Larimer F."/>
            <person name="Land M.L."/>
            <person name="Hauser L."/>
            <person name="Hemme C.L."/>
        </authorList>
    </citation>
    <scope>NUCLEOTIDE SEQUENCE [LARGE SCALE GENOMIC DNA]</scope>
    <source>
        <strain evidence="2 3">P7</strain>
    </source>
</reference>
<dbReference type="EMBL" id="ACVI01000091">
    <property type="protein sequence ID" value="EET85419.1"/>
    <property type="molecule type" value="Genomic_DNA"/>
</dbReference>
<name>C6PZA2_9CLOT</name>
<protein>
    <recommendedName>
        <fullName evidence="4">DUF3919 domain-containing protein</fullName>
    </recommendedName>
</protein>
<dbReference type="InterPro" id="IPR025031">
    <property type="entry name" value="DUF3919"/>
</dbReference>
<organism evidence="2 3">
    <name type="scientific">Clostridium carboxidivorans P7</name>
    <dbReference type="NCBI Taxonomy" id="536227"/>
    <lineage>
        <taxon>Bacteria</taxon>
        <taxon>Bacillati</taxon>
        <taxon>Bacillota</taxon>
        <taxon>Clostridia</taxon>
        <taxon>Eubacteriales</taxon>
        <taxon>Clostridiaceae</taxon>
        <taxon>Clostridium</taxon>
    </lineage>
</organism>
<gene>
    <name evidence="2" type="ORF">CcarbDRAFT_4119</name>
</gene>
<keyword evidence="3" id="KW-1185">Reference proteome</keyword>